<feature type="region of interest" description="Disordered" evidence="3">
    <location>
        <begin position="89"/>
        <end position="134"/>
    </location>
</feature>
<keyword evidence="4" id="KW-0472">Membrane</keyword>
<sequence length="308" mass="32821">GCKATSRPFIDQSQVHVRNRRGWRVVRRPCSLERSTLPGKSIYCAIEGTFHEWPRRKNTNKTRNDKCGGENQSSKSCWQLLAKSYAPNAKRSTGGVAEQADRQIDEDYRNKKSSRRSITSSMATEGGLAPDAAAGAGAGTDGIVGGPRTPQQIASQKRLQATQAQVDEVVDIMKTNVEKVLERDQKLSELDDRADALQQGASQFEQQAGKLKRKFWLQNLKMMIIMGVIGLIVLAIIVVKFMPESAPAPPAYNYPPGMMPQGTLQGAAGPGAAAGGAGGTGAATGGGSPQTAGAAFVGNLNVDMHSIV</sequence>
<keyword evidence="4" id="KW-1133">Transmembrane helix</keyword>
<dbReference type="Pfam" id="PF00957">
    <property type="entry name" value="Synaptobrevin"/>
    <property type="match status" value="1"/>
</dbReference>
<evidence type="ECO:0000313" key="7">
    <source>
        <dbReference type="Proteomes" id="UP000078540"/>
    </source>
</evidence>
<protein>
    <submittedName>
        <fullName evidence="6">Synaptobrevin</fullName>
    </submittedName>
</protein>
<dbReference type="PROSITE" id="PS50892">
    <property type="entry name" value="V_SNARE"/>
    <property type="match status" value="1"/>
</dbReference>
<keyword evidence="7" id="KW-1185">Reference proteome</keyword>
<dbReference type="InterPro" id="IPR016444">
    <property type="entry name" value="Synaptobrevin/VAMP"/>
</dbReference>
<dbReference type="SUPFAM" id="SSF58038">
    <property type="entry name" value="SNARE fusion complex"/>
    <property type="match status" value="1"/>
</dbReference>
<feature type="compositionally biased region" description="Basic and acidic residues" evidence="3">
    <location>
        <begin position="99"/>
        <end position="110"/>
    </location>
</feature>
<dbReference type="Proteomes" id="UP000078540">
    <property type="component" value="Unassembled WGS sequence"/>
</dbReference>
<dbReference type="CDD" id="cd15870">
    <property type="entry name" value="R-SNARE_VAMP2"/>
    <property type="match status" value="1"/>
</dbReference>
<name>A0A195BPV3_9HYME</name>
<feature type="compositionally biased region" description="Gly residues" evidence="3">
    <location>
        <begin position="268"/>
        <end position="285"/>
    </location>
</feature>
<feature type="transmembrane region" description="Helical" evidence="4">
    <location>
        <begin position="220"/>
        <end position="242"/>
    </location>
</feature>
<evidence type="ECO:0000256" key="2">
    <source>
        <dbReference type="SAM" id="Coils"/>
    </source>
</evidence>
<keyword evidence="1 2" id="KW-0175">Coiled coil</keyword>
<dbReference type="AlphaFoldDB" id="A0A195BPV3"/>
<dbReference type="GO" id="GO:0016020">
    <property type="term" value="C:membrane"/>
    <property type="evidence" value="ECO:0007669"/>
    <property type="project" value="InterPro"/>
</dbReference>
<proteinExistence type="predicted"/>
<feature type="non-terminal residue" evidence="6">
    <location>
        <position position="1"/>
    </location>
</feature>
<evidence type="ECO:0000256" key="1">
    <source>
        <dbReference type="PROSITE-ProRule" id="PRU00290"/>
    </source>
</evidence>
<dbReference type="GO" id="GO:0016192">
    <property type="term" value="P:vesicle-mediated transport"/>
    <property type="evidence" value="ECO:0007669"/>
    <property type="project" value="InterPro"/>
</dbReference>
<dbReference type="EMBL" id="KQ976432">
    <property type="protein sequence ID" value="KYM87524.1"/>
    <property type="molecule type" value="Genomic_DNA"/>
</dbReference>
<feature type="coiled-coil region" evidence="2">
    <location>
        <begin position="187"/>
        <end position="214"/>
    </location>
</feature>
<dbReference type="STRING" id="520822.A0A195BPV3"/>
<evidence type="ECO:0000256" key="3">
    <source>
        <dbReference type="SAM" id="MobiDB-lite"/>
    </source>
</evidence>
<evidence type="ECO:0000256" key="4">
    <source>
        <dbReference type="SAM" id="Phobius"/>
    </source>
</evidence>
<dbReference type="PANTHER" id="PTHR45701">
    <property type="entry name" value="SYNAPTOBREVIN FAMILY MEMBER"/>
    <property type="match status" value="1"/>
</dbReference>
<dbReference type="Gene3D" id="1.20.5.110">
    <property type="match status" value="1"/>
</dbReference>
<feature type="region of interest" description="Disordered" evidence="3">
    <location>
        <begin position="263"/>
        <end position="285"/>
    </location>
</feature>
<feature type="domain" description="V-SNARE coiled-coil homology" evidence="5">
    <location>
        <begin position="158"/>
        <end position="218"/>
    </location>
</feature>
<reference evidence="6 7" key="1">
    <citation type="submission" date="2015-09" db="EMBL/GenBank/DDBJ databases">
        <title>Atta colombica WGS genome.</title>
        <authorList>
            <person name="Nygaard S."/>
            <person name="Hu H."/>
            <person name="Boomsma J."/>
            <person name="Zhang G."/>
        </authorList>
    </citation>
    <scope>NUCLEOTIDE SEQUENCE [LARGE SCALE GENOMIC DNA]</scope>
    <source>
        <strain evidence="6">Treedump-2</strain>
        <tissue evidence="6">Whole body</tissue>
    </source>
</reference>
<dbReference type="InterPro" id="IPR001388">
    <property type="entry name" value="Synaptobrevin-like"/>
</dbReference>
<evidence type="ECO:0000259" key="5">
    <source>
        <dbReference type="PROSITE" id="PS50892"/>
    </source>
</evidence>
<gene>
    <name evidence="6" type="ORF">ALC53_03423</name>
</gene>
<keyword evidence="4" id="KW-0812">Transmembrane</keyword>
<dbReference type="PRINTS" id="PR00219">
    <property type="entry name" value="SYNAPTOBREVN"/>
</dbReference>
<accession>A0A195BPV3</accession>
<evidence type="ECO:0000313" key="6">
    <source>
        <dbReference type="EMBL" id="KYM87524.1"/>
    </source>
</evidence>
<dbReference type="PROSITE" id="PS00417">
    <property type="entry name" value="SYNAPTOBREVIN"/>
    <property type="match status" value="1"/>
</dbReference>
<dbReference type="InterPro" id="IPR042855">
    <property type="entry name" value="V_SNARE_CC"/>
</dbReference>
<organism evidence="6 7">
    <name type="scientific">Atta colombica</name>
    <dbReference type="NCBI Taxonomy" id="520822"/>
    <lineage>
        <taxon>Eukaryota</taxon>
        <taxon>Metazoa</taxon>
        <taxon>Ecdysozoa</taxon>
        <taxon>Arthropoda</taxon>
        <taxon>Hexapoda</taxon>
        <taxon>Insecta</taxon>
        <taxon>Pterygota</taxon>
        <taxon>Neoptera</taxon>
        <taxon>Endopterygota</taxon>
        <taxon>Hymenoptera</taxon>
        <taxon>Apocrita</taxon>
        <taxon>Aculeata</taxon>
        <taxon>Formicoidea</taxon>
        <taxon>Formicidae</taxon>
        <taxon>Myrmicinae</taxon>
        <taxon>Atta</taxon>
    </lineage>
</organism>